<sequence length="111" mass="12348">MNGENIAVLIIGILVNTIFILMGMVLKSGYGADFITLFNEKKHDRAKASKIAGNNLVMMGSLSILNTMIYCFLNIIKISESMYSWIGGCIVIFFIIRIVVQLNKTARIEAK</sequence>
<organism evidence="2 3">
    <name type="scientific">Romboutsia weinsteinii</name>
    <dbReference type="NCBI Taxonomy" id="2020949"/>
    <lineage>
        <taxon>Bacteria</taxon>
        <taxon>Bacillati</taxon>
        <taxon>Bacillota</taxon>
        <taxon>Clostridia</taxon>
        <taxon>Peptostreptococcales</taxon>
        <taxon>Peptostreptococcaceae</taxon>
        <taxon>Romboutsia</taxon>
    </lineage>
</organism>
<feature type="transmembrane region" description="Helical" evidence="1">
    <location>
        <begin position="82"/>
        <end position="100"/>
    </location>
</feature>
<dbReference type="AlphaFoldDB" id="A0A371J313"/>
<dbReference type="Proteomes" id="UP000215694">
    <property type="component" value="Unassembled WGS sequence"/>
</dbReference>
<comment type="caution">
    <text evidence="2">The sequence shown here is derived from an EMBL/GenBank/DDBJ whole genome shotgun (WGS) entry which is preliminary data.</text>
</comment>
<dbReference type="RefSeq" id="WP_094367391.1">
    <property type="nucleotide sequence ID" value="NZ_NOJY02000016.1"/>
</dbReference>
<protein>
    <recommendedName>
        <fullName evidence="4">DUF3784 domain-containing protein</fullName>
    </recommendedName>
</protein>
<reference evidence="2 3" key="1">
    <citation type="journal article" date="2017" name="Genome Announc.">
        <title>Draft Genome Sequence of Romboutsia weinsteinii sp. nov. Strain CCRI-19649(T) Isolated from Surface Water.</title>
        <authorList>
            <person name="Maheux A.F."/>
            <person name="Boudreau D.K."/>
            <person name="Berube E."/>
            <person name="Boissinot M."/>
            <person name="Cantin P."/>
            <person name="Raymond F."/>
            <person name="Corbeil J."/>
            <person name="Omar R.F."/>
            <person name="Bergeron M.G."/>
        </authorList>
    </citation>
    <scope>NUCLEOTIDE SEQUENCE [LARGE SCALE GENOMIC DNA]</scope>
    <source>
        <strain evidence="2 3">CCRI-19649</strain>
    </source>
</reference>
<dbReference type="EMBL" id="NOJY02000016">
    <property type="protein sequence ID" value="RDY27074.1"/>
    <property type="molecule type" value="Genomic_DNA"/>
</dbReference>
<evidence type="ECO:0000313" key="2">
    <source>
        <dbReference type="EMBL" id="RDY27074.1"/>
    </source>
</evidence>
<feature type="transmembrane region" description="Helical" evidence="1">
    <location>
        <begin position="51"/>
        <end position="76"/>
    </location>
</feature>
<keyword evidence="1" id="KW-1133">Transmembrane helix</keyword>
<proteinExistence type="predicted"/>
<keyword evidence="1" id="KW-0472">Membrane</keyword>
<name>A0A371J313_9FIRM</name>
<evidence type="ECO:0000256" key="1">
    <source>
        <dbReference type="SAM" id="Phobius"/>
    </source>
</evidence>
<evidence type="ECO:0008006" key="4">
    <source>
        <dbReference type="Google" id="ProtNLM"/>
    </source>
</evidence>
<keyword evidence="3" id="KW-1185">Reference proteome</keyword>
<dbReference type="Pfam" id="PF12650">
    <property type="entry name" value="DUF3784"/>
    <property type="match status" value="1"/>
</dbReference>
<evidence type="ECO:0000313" key="3">
    <source>
        <dbReference type="Proteomes" id="UP000215694"/>
    </source>
</evidence>
<accession>A0A371J313</accession>
<feature type="transmembrane region" description="Helical" evidence="1">
    <location>
        <begin position="6"/>
        <end position="30"/>
    </location>
</feature>
<dbReference type="InterPro" id="IPR017259">
    <property type="entry name" value="UCP037672"/>
</dbReference>
<keyword evidence="1" id="KW-0812">Transmembrane</keyword>
<gene>
    <name evidence="2" type="ORF">CHL78_010655</name>
</gene>